<keyword evidence="2" id="KW-0695">RNA-directed DNA polymerase</keyword>
<dbReference type="Proteomes" id="UP001151760">
    <property type="component" value="Unassembled WGS sequence"/>
</dbReference>
<reference evidence="2" key="1">
    <citation type="journal article" date="2022" name="Int. J. Mol. Sci.">
        <title>Draft Genome of Tanacetum Coccineum: Genomic Comparison of Closely Related Tanacetum-Family Plants.</title>
        <authorList>
            <person name="Yamashiro T."/>
            <person name="Shiraishi A."/>
            <person name="Nakayama K."/>
            <person name="Satake H."/>
        </authorList>
    </citation>
    <scope>NUCLEOTIDE SEQUENCE</scope>
</reference>
<dbReference type="InterPro" id="IPR026960">
    <property type="entry name" value="RVT-Znf"/>
</dbReference>
<keyword evidence="2" id="KW-0808">Transferase</keyword>
<protein>
    <submittedName>
        <fullName evidence="2">RNA-directed DNA polymerase, eukaryota, reverse transcriptase zinc-binding domain protein</fullName>
    </submittedName>
</protein>
<sequence>MGLNDLINWYQSHRALDLGSTRLMKVLLRLMKVLLRLMKVLLRIFESTAHYAQSTARCESTAVMFEGTASFIREGKIIMARIWRFIEEVIMKKIEYYLFDVVVEFHREMITSQLQGKLRLYDEVRARTLFVLSSSNRGRLLGIIDLMRQKNKRMKQEGLNRQIGKLQDVNPEASKWKIKKVSNYDELYMLFAKDRATFDNAEKKKEEIVNNSWDWDWKRQVLGSRNEATLEDLVLELGQVQLLDKPNSWTWILDNDDVFTVHATRVHLDSCLLHSCSPSTRWSKTLPRKVNIFVCRLSLDRLPTRLNLSLRGLDIPSIMCPMCNNVVESVDHVFFGCDLSSNVWCLVRR</sequence>
<proteinExistence type="predicted"/>
<dbReference type="EMBL" id="BQNB010020809">
    <property type="protein sequence ID" value="GJT99863.1"/>
    <property type="molecule type" value="Genomic_DNA"/>
</dbReference>
<keyword evidence="2" id="KW-0548">Nucleotidyltransferase</keyword>
<reference evidence="2" key="2">
    <citation type="submission" date="2022-01" db="EMBL/GenBank/DDBJ databases">
        <authorList>
            <person name="Yamashiro T."/>
            <person name="Shiraishi A."/>
            <person name="Satake H."/>
            <person name="Nakayama K."/>
        </authorList>
    </citation>
    <scope>NUCLEOTIDE SEQUENCE</scope>
</reference>
<evidence type="ECO:0000313" key="2">
    <source>
        <dbReference type="EMBL" id="GJT99863.1"/>
    </source>
</evidence>
<feature type="domain" description="Reverse transcriptase zinc-binding" evidence="1">
    <location>
        <begin position="280"/>
        <end position="344"/>
    </location>
</feature>
<dbReference type="Pfam" id="PF13966">
    <property type="entry name" value="zf-RVT"/>
    <property type="match status" value="1"/>
</dbReference>
<name>A0ABQ5IKN7_9ASTR</name>
<evidence type="ECO:0000259" key="1">
    <source>
        <dbReference type="Pfam" id="PF13966"/>
    </source>
</evidence>
<evidence type="ECO:0000313" key="3">
    <source>
        <dbReference type="Proteomes" id="UP001151760"/>
    </source>
</evidence>
<keyword evidence="3" id="KW-1185">Reference proteome</keyword>
<dbReference type="GO" id="GO:0003964">
    <property type="term" value="F:RNA-directed DNA polymerase activity"/>
    <property type="evidence" value="ECO:0007669"/>
    <property type="project" value="UniProtKB-KW"/>
</dbReference>
<accession>A0ABQ5IKN7</accession>
<organism evidence="2 3">
    <name type="scientific">Tanacetum coccineum</name>
    <dbReference type="NCBI Taxonomy" id="301880"/>
    <lineage>
        <taxon>Eukaryota</taxon>
        <taxon>Viridiplantae</taxon>
        <taxon>Streptophyta</taxon>
        <taxon>Embryophyta</taxon>
        <taxon>Tracheophyta</taxon>
        <taxon>Spermatophyta</taxon>
        <taxon>Magnoliopsida</taxon>
        <taxon>eudicotyledons</taxon>
        <taxon>Gunneridae</taxon>
        <taxon>Pentapetalae</taxon>
        <taxon>asterids</taxon>
        <taxon>campanulids</taxon>
        <taxon>Asterales</taxon>
        <taxon>Asteraceae</taxon>
        <taxon>Asteroideae</taxon>
        <taxon>Anthemideae</taxon>
        <taxon>Anthemidinae</taxon>
        <taxon>Tanacetum</taxon>
    </lineage>
</organism>
<gene>
    <name evidence="2" type="ORF">Tco_1110202</name>
</gene>
<comment type="caution">
    <text evidence="2">The sequence shown here is derived from an EMBL/GenBank/DDBJ whole genome shotgun (WGS) entry which is preliminary data.</text>
</comment>